<protein>
    <submittedName>
        <fullName evidence="1">Uncharacterized protein</fullName>
    </submittedName>
</protein>
<gene>
    <name evidence="1" type="ORF">TSAR_006875</name>
</gene>
<evidence type="ECO:0000313" key="1">
    <source>
        <dbReference type="EMBL" id="OXU17062.1"/>
    </source>
</evidence>
<dbReference type="OrthoDB" id="7689555at2759"/>
<dbReference type="EMBL" id="NNAY01005051">
    <property type="protein sequence ID" value="OXU17062.1"/>
    <property type="molecule type" value="Genomic_DNA"/>
</dbReference>
<comment type="caution">
    <text evidence="1">The sequence shown here is derived from an EMBL/GenBank/DDBJ whole genome shotgun (WGS) entry which is preliminary data.</text>
</comment>
<dbReference type="Proteomes" id="UP000215335">
    <property type="component" value="Unassembled WGS sequence"/>
</dbReference>
<organism evidence="1 2">
    <name type="scientific">Trichomalopsis sarcophagae</name>
    <dbReference type="NCBI Taxonomy" id="543379"/>
    <lineage>
        <taxon>Eukaryota</taxon>
        <taxon>Metazoa</taxon>
        <taxon>Ecdysozoa</taxon>
        <taxon>Arthropoda</taxon>
        <taxon>Hexapoda</taxon>
        <taxon>Insecta</taxon>
        <taxon>Pterygota</taxon>
        <taxon>Neoptera</taxon>
        <taxon>Endopterygota</taxon>
        <taxon>Hymenoptera</taxon>
        <taxon>Apocrita</taxon>
        <taxon>Proctotrupomorpha</taxon>
        <taxon>Chalcidoidea</taxon>
        <taxon>Pteromalidae</taxon>
        <taxon>Pteromalinae</taxon>
        <taxon>Trichomalopsis</taxon>
    </lineage>
</organism>
<name>A0A232EFG2_9HYME</name>
<evidence type="ECO:0000313" key="2">
    <source>
        <dbReference type="Proteomes" id="UP000215335"/>
    </source>
</evidence>
<sequence>GKRVIPLLPHGKIREAVTLIKTLIEEKFENNALKLKKWRKFINVYFEKEWMQKVTAKVFSVYNLVDRTNNHLESYHRTLNFLLRTKPTTYNLIICFIKIKEKSF</sequence>
<feature type="non-terminal residue" evidence="1">
    <location>
        <position position="1"/>
    </location>
</feature>
<accession>A0A232EFG2</accession>
<feature type="non-terminal residue" evidence="1">
    <location>
        <position position="104"/>
    </location>
</feature>
<dbReference type="AlphaFoldDB" id="A0A232EFG2"/>
<keyword evidence="2" id="KW-1185">Reference proteome</keyword>
<proteinExistence type="predicted"/>
<reference evidence="1 2" key="1">
    <citation type="journal article" date="2017" name="Curr. Biol.">
        <title>The Evolution of Venom by Co-option of Single-Copy Genes.</title>
        <authorList>
            <person name="Martinson E.O."/>
            <person name="Mrinalini"/>
            <person name="Kelkar Y.D."/>
            <person name="Chang C.H."/>
            <person name="Werren J.H."/>
        </authorList>
    </citation>
    <scope>NUCLEOTIDE SEQUENCE [LARGE SCALE GENOMIC DNA]</scope>
    <source>
        <strain evidence="1 2">Alberta</strain>
        <tissue evidence="1">Whole body</tissue>
    </source>
</reference>